<feature type="signal peptide" evidence="1">
    <location>
        <begin position="1"/>
        <end position="23"/>
    </location>
</feature>
<dbReference type="EMBL" id="JBHULN010000007">
    <property type="protein sequence ID" value="MFD2571704.1"/>
    <property type="molecule type" value="Genomic_DNA"/>
</dbReference>
<organism evidence="2 3">
    <name type="scientific">Spirosoma soli</name>
    <dbReference type="NCBI Taxonomy" id="1770529"/>
    <lineage>
        <taxon>Bacteria</taxon>
        <taxon>Pseudomonadati</taxon>
        <taxon>Bacteroidota</taxon>
        <taxon>Cytophagia</taxon>
        <taxon>Cytophagales</taxon>
        <taxon>Cytophagaceae</taxon>
        <taxon>Spirosoma</taxon>
    </lineage>
</organism>
<proteinExistence type="predicted"/>
<feature type="chain" id="PRO_5046952113" evidence="1">
    <location>
        <begin position="24"/>
        <end position="180"/>
    </location>
</feature>
<evidence type="ECO:0000313" key="3">
    <source>
        <dbReference type="Proteomes" id="UP001597469"/>
    </source>
</evidence>
<comment type="caution">
    <text evidence="2">The sequence shown here is derived from an EMBL/GenBank/DDBJ whole genome shotgun (WGS) entry which is preliminary data.</text>
</comment>
<keyword evidence="3" id="KW-1185">Reference proteome</keyword>
<evidence type="ECO:0000313" key="2">
    <source>
        <dbReference type="EMBL" id="MFD2571704.1"/>
    </source>
</evidence>
<dbReference type="PROSITE" id="PS51257">
    <property type="entry name" value="PROKAR_LIPOPROTEIN"/>
    <property type="match status" value="1"/>
</dbReference>
<keyword evidence="1" id="KW-0732">Signal</keyword>
<name>A0ABW5M4V6_9BACT</name>
<evidence type="ECO:0000256" key="1">
    <source>
        <dbReference type="SAM" id="SignalP"/>
    </source>
</evidence>
<dbReference type="RefSeq" id="WP_381523467.1">
    <property type="nucleotide sequence ID" value="NZ_JBHULN010000007.1"/>
</dbReference>
<protein>
    <submittedName>
        <fullName evidence="2">Uncharacterized protein</fullName>
    </submittedName>
</protein>
<reference evidence="3" key="1">
    <citation type="journal article" date="2019" name="Int. J. Syst. Evol. Microbiol.">
        <title>The Global Catalogue of Microorganisms (GCM) 10K type strain sequencing project: providing services to taxonomists for standard genome sequencing and annotation.</title>
        <authorList>
            <consortium name="The Broad Institute Genomics Platform"/>
            <consortium name="The Broad Institute Genome Sequencing Center for Infectious Disease"/>
            <person name="Wu L."/>
            <person name="Ma J."/>
        </authorList>
    </citation>
    <scope>NUCLEOTIDE SEQUENCE [LARGE SCALE GENOMIC DNA]</scope>
    <source>
        <strain evidence="3">KCTC 42805</strain>
    </source>
</reference>
<sequence>MRRQLIQPYLLTLGVALSLSACFNEPNYSNTPEIDFRTLYHYPLPAQQGVGRGKRDSVVITIGFKDGDGNLGIKLPISKQDSTAFAQNGGWGNYDIKTFRLINRQYVEFPQQVNKFLTFPDLTPDKPRGPIEGTLDFNQTFQYGTSFQLYPTKFQIRIRDESLNVSNVIETDTISLPYPR</sequence>
<gene>
    <name evidence="2" type="ORF">ACFSUS_13750</name>
</gene>
<dbReference type="Proteomes" id="UP001597469">
    <property type="component" value="Unassembled WGS sequence"/>
</dbReference>
<accession>A0ABW5M4V6</accession>